<accession>A0ABU6C603</accession>
<dbReference type="SMART" id="SM01012">
    <property type="entry name" value="ANTAR"/>
    <property type="match status" value="1"/>
</dbReference>
<keyword evidence="7" id="KW-1185">Reference proteome</keyword>
<dbReference type="InterPro" id="IPR003018">
    <property type="entry name" value="GAF"/>
</dbReference>
<reference evidence="6 7" key="1">
    <citation type="submission" date="2022-10" db="EMBL/GenBank/DDBJ databases">
        <authorList>
            <person name="Xie J."/>
            <person name="Shen N."/>
        </authorList>
    </citation>
    <scope>NUCLEOTIDE SEQUENCE [LARGE SCALE GENOMIC DNA]</scope>
    <source>
        <strain evidence="6 7">DSM 41681</strain>
    </source>
</reference>
<organism evidence="6 7">
    <name type="scientific">Streptomyces kunmingensis</name>
    <dbReference type="NCBI Taxonomy" id="68225"/>
    <lineage>
        <taxon>Bacteria</taxon>
        <taxon>Bacillati</taxon>
        <taxon>Actinomycetota</taxon>
        <taxon>Actinomycetes</taxon>
        <taxon>Kitasatosporales</taxon>
        <taxon>Streptomycetaceae</taxon>
        <taxon>Streptomyces</taxon>
    </lineage>
</organism>
<dbReference type="InterPro" id="IPR029016">
    <property type="entry name" value="GAF-like_dom_sf"/>
</dbReference>
<evidence type="ECO:0000256" key="2">
    <source>
        <dbReference type="ARBA" id="ARBA00022777"/>
    </source>
</evidence>
<evidence type="ECO:0000256" key="1">
    <source>
        <dbReference type="ARBA" id="ARBA00022679"/>
    </source>
</evidence>
<dbReference type="SUPFAM" id="SSF55781">
    <property type="entry name" value="GAF domain-like"/>
    <property type="match status" value="1"/>
</dbReference>
<keyword evidence="2" id="KW-0418">Kinase</keyword>
<evidence type="ECO:0000259" key="5">
    <source>
        <dbReference type="PROSITE" id="PS50921"/>
    </source>
</evidence>
<evidence type="ECO:0000313" key="6">
    <source>
        <dbReference type="EMBL" id="MEB3960149.1"/>
    </source>
</evidence>
<evidence type="ECO:0000313" key="7">
    <source>
        <dbReference type="Proteomes" id="UP001352223"/>
    </source>
</evidence>
<keyword evidence="1" id="KW-0808">Transferase</keyword>
<dbReference type="Pfam" id="PF13185">
    <property type="entry name" value="GAF_2"/>
    <property type="match status" value="1"/>
</dbReference>
<feature type="domain" description="ANTAR" evidence="5">
    <location>
        <begin position="172"/>
        <end position="233"/>
    </location>
</feature>
<dbReference type="PIRSF" id="PIRSF036625">
    <property type="entry name" value="GAF_ANTAR"/>
    <property type="match status" value="1"/>
</dbReference>
<dbReference type="InterPro" id="IPR012074">
    <property type="entry name" value="GAF_ANTAR"/>
</dbReference>
<dbReference type="SMART" id="SM00065">
    <property type="entry name" value="GAF"/>
    <property type="match status" value="1"/>
</dbReference>
<sequence>MSAVPRDVLVAQAVFDLAARPDGFDVLELMHDLTTHTVRLVGVRSAGVTILDHDGRVDYLTASDEDCRRLEEDQVELDEGPCVDSTRNGSLLSPVNLHRAGLGSQRWPRFTPRALAAGYSSVASVPLRVSESAVGAVNLLHAGPRRLTGVDLQLVQVLADTAGTRLHQRRTLIARNDVIAQLETALSSRIVIEQAKGILASRLGTDVQDAFVRLRAHARSRQQNLTDLARMVVRGQIPADLDRTH</sequence>
<keyword evidence="4" id="KW-0804">Transcription</keyword>
<dbReference type="Pfam" id="PF03861">
    <property type="entry name" value="ANTAR"/>
    <property type="match status" value="1"/>
</dbReference>
<dbReference type="PROSITE" id="PS50921">
    <property type="entry name" value="ANTAR"/>
    <property type="match status" value="1"/>
</dbReference>
<dbReference type="Gene3D" id="1.10.10.10">
    <property type="entry name" value="Winged helix-like DNA-binding domain superfamily/Winged helix DNA-binding domain"/>
    <property type="match status" value="1"/>
</dbReference>
<dbReference type="Gene3D" id="3.30.450.40">
    <property type="match status" value="1"/>
</dbReference>
<dbReference type="InterPro" id="IPR036388">
    <property type="entry name" value="WH-like_DNA-bd_sf"/>
</dbReference>
<dbReference type="InterPro" id="IPR005561">
    <property type="entry name" value="ANTAR"/>
</dbReference>
<name>A0ABU6C603_9ACTN</name>
<dbReference type="RefSeq" id="WP_324767175.1">
    <property type="nucleotide sequence ID" value="NZ_BAAATS010000007.1"/>
</dbReference>
<evidence type="ECO:0000256" key="3">
    <source>
        <dbReference type="ARBA" id="ARBA00023015"/>
    </source>
</evidence>
<evidence type="ECO:0000256" key="4">
    <source>
        <dbReference type="ARBA" id="ARBA00023163"/>
    </source>
</evidence>
<comment type="caution">
    <text evidence="6">The sequence shown here is derived from an EMBL/GenBank/DDBJ whole genome shotgun (WGS) entry which is preliminary data.</text>
</comment>
<dbReference type="SUPFAM" id="SSF52172">
    <property type="entry name" value="CheY-like"/>
    <property type="match status" value="1"/>
</dbReference>
<dbReference type="Proteomes" id="UP001352223">
    <property type="component" value="Unassembled WGS sequence"/>
</dbReference>
<dbReference type="EMBL" id="JAOZYB010000038">
    <property type="protein sequence ID" value="MEB3960149.1"/>
    <property type="molecule type" value="Genomic_DNA"/>
</dbReference>
<protein>
    <submittedName>
        <fullName evidence="6">GAF and ANTAR domain-containing protein</fullName>
    </submittedName>
</protein>
<proteinExistence type="predicted"/>
<gene>
    <name evidence="6" type="ORF">OKJ48_07785</name>
</gene>
<dbReference type="InterPro" id="IPR011006">
    <property type="entry name" value="CheY-like_superfamily"/>
</dbReference>
<keyword evidence="3" id="KW-0805">Transcription regulation</keyword>